<dbReference type="CDD" id="cd00082">
    <property type="entry name" value="HisKA"/>
    <property type="match status" value="1"/>
</dbReference>
<comment type="caution">
    <text evidence="21">The sequence shown here is derived from an EMBL/GenBank/DDBJ whole genome shotgun (WGS) entry which is preliminary data.</text>
</comment>
<feature type="domain" description="PAS" evidence="19">
    <location>
        <begin position="605"/>
        <end position="679"/>
    </location>
</feature>
<evidence type="ECO:0000256" key="14">
    <source>
        <dbReference type="PROSITE-ProRule" id="PRU00169"/>
    </source>
</evidence>
<dbReference type="InterPro" id="IPR004358">
    <property type="entry name" value="Sig_transdc_His_kin-like_C"/>
</dbReference>
<proteinExistence type="inferred from homology"/>
<dbReference type="SMART" id="SM00091">
    <property type="entry name" value="PAS"/>
    <property type="match status" value="2"/>
</dbReference>
<evidence type="ECO:0000256" key="11">
    <source>
        <dbReference type="ARBA" id="ARBA00023136"/>
    </source>
</evidence>
<dbReference type="NCBIfam" id="TIGR00229">
    <property type="entry name" value="sensory_box"/>
    <property type="match status" value="2"/>
</dbReference>
<gene>
    <name evidence="21" type="ORF">BH720_18910</name>
</gene>
<dbReference type="SMART" id="SM01080">
    <property type="entry name" value="CHASE2"/>
    <property type="match status" value="1"/>
</dbReference>
<feature type="modified residue" description="4-aspartylphosphate" evidence="14">
    <location>
        <position position="1068"/>
    </location>
</feature>
<dbReference type="InterPro" id="IPR000014">
    <property type="entry name" value="PAS"/>
</dbReference>
<dbReference type="SUPFAM" id="SSF47384">
    <property type="entry name" value="Homodimeric domain of signal transducing histidine kinase"/>
    <property type="match status" value="1"/>
</dbReference>
<keyword evidence="5 14" id="KW-0597">Phosphoprotein</keyword>
<dbReference type="Pfam" id="PF08448">
    <property type="entry name" value="PAS_4"/>
    <property type="match status" value="1"/>
</dbReference>
<dbReference type="SMART" id="SM00448">
    <property type="entry name" value="REC"/>
    <property type="match status" value="1"/>
</dbReference>
<dbReference type="SUPFAM" id="SSF55874">
    <property type="entry name" value="ATPase domain of HSP90 chaperone/DNA topoisomerase II/histidine kinase"/>
    <property type="match status" value="1"/>
</dbReference>
<accession>A0A1E5QG04</accession>
<dbReference type="Pfam" id="PF05226">
    <property type="entry name" value="CHASE2"/>
    <property type="match status" value="1"/>
</dbReference>
<evidence type="ECO:0000256" key="9">
    <source>
        <dbReference type="ARBA" id="ARBA00022840"/>
    </source>
</evidence>
<dbReference type="PROSITE" id="PS50113">
    <property type="entry name" value="PAC"/>
    <property type="match status" value="2"/>
</dbReference>
<evidence type="ECO:0000256" key="10">
    <source>
        <dbReference type="ARBA" id="ARBA00023012"/>
    </source>
</evidence>
<keyword evidence="6" id="KW-0808">Transferase</keyword>
<dbReference type="SUPFAM" id="SSF55785">
    <property type="entry name" value="PYP-like sensor domain (PAS domain)"/>
    <property type="match status" value="2"/>
</dbReference>
<evidence type="ECO:0000256" key="8">
    <source>
        <dbReference type="ARBA" id="ARBA00022777"/>
    </source>
</evidence>
<keyword evidence="9" id="KW-0067">ATP-binding</keyword>
<evidence type="ECO:0000259" key="20">
    <source>
        <dbReference type="PROSITE" id="PS50113"/>
    </source>
</evidence>
<feature type="coiled-coil region" evidence="15">
    <location>
        <begin position="556"/>
        <end position="608"/>
    </location>
</feature>
<dbReference type="Pfam" id="PF00072">
    <property type="entry name" value="Response_reg"/>
    <property type="match status" value="1"/>
</dbReference>
<evidence type="ECO:0000256" key="3">
    <source>
        <dbReference type="ARBA" id="ARBA00006402"/>
    </source>
</evidence>
<dbReference type="FunFam" id="3.30.565.10:FF:000010">
    <property type="entry name" value="Sensor histidine kinase RcsC"/>
    <property type="match status" value="1"/>
</dbReference>
<dbReference type="SMART" id="SM00086">
    <property type="entry name" value="PAC"/>
    <property type="match status" value="2"/>
</dbReference>
<dbReference type="Gene3D" id="3.40.50.2300">
    <property type="match status" value="1"/>
</dbReference>
<evidence type="ECO:0000256" key="12">
    <source>
        <dbReference type="ARBA" id="ARBA00023306"/>
    </source>
</evidence>
<dbReference type="GO" id="GO:0016020">
    <property type="term" value="C:membrane"/>
    <property type="evidence" value="ECO:0007669"/>
    <property type="project" value="UniProtKB-SubCell"/>
</dbReference>
<dbReference type="FunFam" id="3.30.450.20:FF:000155">
    <property type="entry name" value="Sensor histidine kinase TodS"/>
    <property type="match status" value="1"/>
</dbReference>
<dbReference type="InterPro" id="IPR035965">
    <property type="entry name" value="PAS-like_dom_sf"/>
</dbReference>
<feature type="transmembrane region" description="Helical" evidence="16">
    <location>
        <begin position="334"/>
        <end position="354"/>
    </location>
</feature>
<evidence type="ECO:0000256" key="2">
    <source>
        <dbReference type="ARBA" id="ARBA00004370"/>
    </source>
</evidence>
<dbReference type="SUPFAM" id="SSF52172">
    <property type="entry name" value="CheY-like"/>
    <property type="match status" value="1"/>
</dbReference>
<keyword evidence="10" id="KW-0902">Two-component regulatory system</keyword>
<dbReference type="CDD" id="cd00130">
    <property type="entry name" value="PAS"/>
    <property type="match status" value="2"/>
</dbReference>
<dbReference type="STRING" id="1781255.BH720_18910"/>
<dbReference type="InterPro" id="IPR003661">
    <property type="entry name" value="HisK_dim/P_dom"/>
</dbReference>
<evidence type="ECO:0000313" key="21">
    <source>
        <dbReference type="EMBL" id="OEJ73615.1"/>
    </source>
</evidence>
<dbReference type="SMART" id="SM00388">
    <property type="entry name" value="HisKA"/>
    <property type="match status" value="1"/>
</dbReference>
<evidence type="ECO:0000256" key="6">
    <source>
        <dbReference type="ARBA" id="ARBA00022679"/>
    </source>
</evidence>
<dbReference type="GO" id="GO:0005524">
    <property type="term" value="F:ATP binding"/>
    <property type="evidence" value="ECO:0007669"/>
    <property type="project" value="UniProtKB-KW"/>
</dbReference>
<dbReference type="InterPro" id="IPR000700">
    <property type="entry name" value="PAS-assoc_C"/>
</dbReference>
<dbReference type="PANTHER" id="PTHR45339">
    <property type="entry name" value="HYBRID SIGNAL TRANSDUCTION HISTIDINE KINASE J"/>
    <property type="match status" value="1"/>
</dbReference>
<dbReference type="Pfam" id="PF02518">
    <property type="entry name" value="HATPase_c"/>
    <property type="match status" value="1"/>
</dbReference>
<evidence type="ECO:0000256" key="5">
    <source>
        <dbReference type="ARBA" id="ARBA00022553"/>
    </source>
</evidence>
<dbReference type="SMART" id="SM00387">
    <property type="entry name" value="HATPase_c"/>
    <property type="match status" value="1"/>
</dbReference>
<keyword evidence="8" id="KW-0418">Kinase</keyword>
<sequence length="1239" mass="139232">MLNPKRYSLMLKKLYAKIWQRRALWITAPAIATLAIGTSSLGLLQILDWAVLDQFFRWRHEPADPRIAIVTIDEFDVAKLQQWPISDAVLAQLITQLQAQEPRAIGLDIFRDLPVEPGHEKLLKVFETTPNLVGVEKAVGNIVKPPPILNQLDRVGLADLMLDADGKVRRALLSVRTSEGQTRLGLAVKLSLMYLEKEGITLESIDDRRKYLRLGQAVFKPFTGNEGGYVRANSGGYQILLNYRGLDETFPTISISDVLENRIPPDLLRDRIVLIGTIGASFNDLSFTPYSTYFFSTPKRFPGVFIHANIISQILSGSLEGRPFLQVWPHSIEMLWVLGWSFIGSGVSWLVLGIHPFRQKAYWRWLGCSLGISLVGSGLVVGSYVAFLFSWWLPVASPLLALMGSAIALVIYRSLELQKLANLERSQAETALKDSEAKFRHLAENVPGVIYRYIRYNDGSQAFTYMSPGAREIYGYEPEEIIQNSQIAWEVVHPDDLPELAGSIEVSLQTLQPWYWEGRITDRWGEFKWLQGVARPERQSNGDVIWDGLLIDISDRKQAEQLLADYSSTLEAQVRERTTILAHTNLQLEQEIAERKRMEEALSKSEHVFRAIFDQAFQFVGLLQPDGILLEANQTALAFAGVERSQVIGKPYWETKWWMASPEAPAQLKEAIAQAAQGHFIRYEAEVLGKDNQTLTIDFSLRPVFDRTGAVTLLIPEGRDISVLKQAERELKRAKEAADTANQAKSIFLANMSHELRTPLNAILGFSQLMGHATNLSAEQQENLSIIRRSGEHLLTLINQVLDLSKIEAGRMSLNESKFDLYQLLNDLENMFSLKAQDKGLELLFNRDANLPQYIGTDELKLRQVLINLINNAIKFTDSGRISVNVKKPYASFDDRAPVVLTFEVEDTGVGISPDELDQVFQPFRQTSSGQKVSEGTGLGLTISHQFVWLMGGEMSVLSRGNFFTPGSFVRKLNSPQFSKPGTTFKFTIQAQIVNLSELAAPNQDKRVIGLSSDLPPYRLLVIDDNDLNRQLLRKLLVPLGFELQEAINGQEGLEVWESTSPQLIWMDIRMPILNGYETTKQIRSKEEQKRIPSHSRTKIVALTASALMEDKAAIFTAGCDDFICKPFQEYEIFDALQKHLGASFIYEEISNLDRDDSPEIESLTAADFADISSTWVKNFSQALIEGDLEQLVELAEALKATHEGLANALLPLINQYEFEELLTLIQAVETSSENASTL</sequence>
<dbReference type="Gene3D" id="3.30.450.20">
    <property type="entry name" value="PAS domain"/>
    <property type="match status" value="2"/>
</dbReference>
<organism evidence="21">
    <name type="scientific">Desertifilum tharense IPPAS B-1220</name>
    <dbReference type="NCBI Taxonomy" id="1781255"/>
    <lineage>
        <taxon>Bacteria</taxon>
        <taxon>Bacillati</taxon>
        <taxon>Cyanobacteriota</taxon>
        <taxon>Cyanophyceae</taxon>
        <taxon>Desertifilales</taxon>
        <taxon>Desertifilaceae</taxon>
        <taxon>Desertifilum</taxon>
    </lineage>
</organism>
<evidence type="ECO:0000259" key="19">
    <source>
        <dbReference type="PROSITE" id="PS50112"/>
    </source>
</evidence>
<comment type="subcellular location">
    <subcellularLocation>
        <location evidence="2">Membrane</location>
    </subcellularLocation>
</comment>
<evidence type="ECO:0000256" key="13">
    <source>
        <dbReference type="ARBA" id="ARBA00074306"/>
    </source>
</evidence>
<protein>
    <recommendedName>
        <fullName evidence="13">Circadian input-output histidine kinase CikA</fullName>
        <ecNumber evidence="4">2.7.13.3</ecNumber>
    </recommendedName>
</protein>
<dbReference type="PRINTS" id="PR00344">
    <property type="entry name" value="BCTRLSENSOR"/>
</dbReference>
<feature type="domain" description="PAC" evidence="20">
    <location>
        <begin position="681"/>
        <end position="733"/>
    </location>
</feature>
<reference evidence="21" key="1">
    <citation type="submission" date="2016-09" db="EMBL/GenBank/DDBJ databases">
        <title>Draft genome of thermotolerant cyanobacterium Desertifilum sp. strain IPPAS B-1220.</title>
        <authorList>
            <person name="Sinetova M.A."/>
            <person name="Bolakhan K."/>
            <person name="Zayadan B.K."/>
            <person name="Mironov K.S."/>
            <person name="Ustinova V."/>
            <person name="Kupriyanova E.V."/>
            <person name="Sidorov R.A."/>
            <person name="Skrypnik A.N."/>
            <person name="Gogoleva N.E."/>
            <person name="Gogolev Y.V."/>
            <person name="Los D.A."/>
        </authorList>
    </citation>
    <scope>NUCLEOTIDE SEQUENCE [LARGE SCALE GENOMIC DNA]</scope>
    <source>
        <strain evidence="21">IPPAS B-1220</strain>
    </source>
</reference>
<evidence type="ECO:0000259" key="18">
    <source>
        <dbReference type="PROSITE" id="PS50110"/>
    </source>
</evidence>
<dbReference type="FunFam" id="1.10.287.130:FF:000038">
    <property type="entry name" value="Sensory transduction histidine kinase"/>
    <property type="match status" value="1"/>
</dbReference>
<dbReference type="CDD" id="cd17546">
    <property type="entry name" value="REC_hyHK_CKI1_RcsC-like"/>
    <property type="match status" value="1"/>
</dbReference>
<feature type="domain" description="PAS" evidence="19">
    <location>
        <begin position="435"/>
        <end position="511"/>
    </location>
</feature>
<dbReference type="InterPro" id="IPR005467">
    <property type="entry name" value="His_kinase_dom"/>
</dbReference>
<dbReference type="CDD" id="cd16922">
    <property type="entry name" value="HATPase_EvgS-ArcB-TorS-like"/>
    <property type="match status" value="1"/>
</dbReference>
<comment type="catalytic activity">
    <reaction evidence="1">
        <text>ATP + protein L-histidine = ADP + protein N-phospho-L-histidine.</text>
        <dbReference type="EC" id="2.7.13.3"/>
    </reaction>
</comment>
<keyword evidence="16" id="KW-0812">Transmembrane</keyword>
<dbReference type="EMBL" id="MJGC01000084">
    <property type="protein sequence ID" value="OEJ73615.1"/>
    <property type="molecule type" value="Genomic_DNA"/>
</dbReference>
<dbReference type="AlphaFoldDB" id="A0A1E5QG04"/>
<keyword evidence="11 16" id="KW-0472">Membrane</keyword>
<dbReference type="InterPro" id="IPR036097">
    <property type="entry name" value="HisK_dim/P_sf"/>
</dbReference>
<dbReference type="GO" id="GO:0000155">
    <property type="term" value="F:phosphorelay sensor kinase activity"/>
    <property type="evidence" value="ECO:0007669"/>
    <property type="project" value="InterPro"/>
</dbReference>
<dbReference type="Gene3D" id="3.30.565.10">
    <property type="entry name" value="Histidine kinase-like ATPase, C-terminal domain"/>
    <property type="match status" value="1"/>
</dbReference>
<dbReference type="InterPro" id="IPR007890">
    <property type="entry name" value="CHASE2"/>
</dbReference>
<dbReference type="PROSITE" id="PS50110">
    <property type="entry name" value="RESPONSE_REGULATORY"/>
    <property type="match status" value="1"/>
</dbReference>
<evidence type="ECO:0000259" key="17">
    <source>
        <dbReference type="PROSITE" id="PS50109"/>
    </source>
</evidence>
<name>A0A1E5QG04_9CYAN</name>
<dbReference type="InterPro" id="IPR003594">
    <property type="entry name" value="HATPase_dom"/>
</dbReference>
<keyword evidence="15" id="KW-0175">Coiled coil</keyword>
<dbReference type="InterPro" id="IPR036890">
    <property type="entry name" value="HATPase_C_sf"/>
</dbReference>
<dbReference type="PANTHER" id="PTHR45339:SF1">
    <property type="entry name" value="HYBRID SIGNAL TRANSDUCTION HISTIDINE KINASE J"/>
    <property type="match status" value="1"/>
</dbReference>
<keyword evidence="7" id="KW-0547">Nucleotide-binding</keyword>
<dbReference type="Gene3D" id="1.10.287.130">
    <property type="match status" value="1"/>
</dbReference>
<feature type="transmembrane region" description="Helical" evidence="16">
    <location>
        <begin position="366"/>
        <end position="389"/>
    </location>
</feature>
<dbReference type="EC" id="2.7.13.3" evidence="4"/>
<evidence type="ECO:0000256" key="7">
    <source>
        <dbReference type="ARBA" id="ARBA00022741"/>
    </source>
</evidence>
<keyword evidence="12" id="KW-0131">Cell cycle</keyword>
<dbReference type="PROSITE" id="PS50112">
    <property type="entry name" value="PAS"/>
    <property type="match status" value="2"/>
</dbReference>
<dbReference type="Pfam" id="PF08447">
    <property type="entry name" value="PAS_3"/>
    <property type="match status" value="1"/>
</dbReference>
<dbReference type="InterPro" id="IPR001610">
    <property type="entry name" value="PAC"/>
</dbReference>
<dbReference type="InterPro" id="IPR013655">
    <property type="entry name" value="PAS_fold_3"/>
</dbReference>
<evidence type="ECO:0000256" key="1">
    <source>
        <dbReference type="ARBA" id="ARBA00000085"/>
    </source>
</evidence>
<keyword evidence="16" id="KW-1133">Transmembrane helix</keyword>
<dbReference type="InterPro" id="IPR011006">
    <property type="entry name" value="CheY-like_superfamily"/>
</dbReference>
<feature type="domain" description="Response regulatory" evidence="18">
    <location>
        <begin position="1019"/>
        <end position="1141"/>
    </location>
</feature>
<dbReference type="Pfam" id="PF00512">
    <property type="entry name" value="HisKA"/>
    <property type="match status" value="1"/>
</dbReference>
<dbReference type="InterPro" id="IPR013656">
    <property type="entry name" value="PAS_4"/>
</dbReference>
<feature type="domain" description="Histidine kinase" evidence="17">
    <location>
        <begin position="751"/>
        <end position="993"/>
    </location>
</feature>
<dbReference type="PROSITE" id="PS50109">
    <property type="entry name" value="HIS_KIN"/>
    <property type="match status" value="1"/>
</dbReference>
<evidence type="ECO:0000256" key="16">
    <source>
        <dbReference type="SAM" id="Phobius"/>
    </source>
</evidence>
<comment type="similarity">
    <text evidence="3">In the N-terminal section; belongs to the phytochrome family.</text>
</comment>
<evidence type="ECO:0000256" key="15">
    <source>
        <dbReference type="SAM" id="Coils"/>
    </source>
</evidence>
<feature type="domain" description="PAC" evidence="20">
    <location>
        <begin position="514"/>
        <end position="565"/>
    </location>
</feature>
<evidence type="ECO:0000256" key="4">
    <source>
        <dbReference type="ARBA" id="ARBA00012438"/>
    </source>
</evidence>
<dbReference type="InterPro" id="IPR001789">
    <property type="entry name" value="Sig_transdc_resp-reg_receiver"/>
</dbReference>